<reference evidence="2 3" key="1">
    <citation type="submission" date="2022-05" db="EMBL/GenBank/DDBJ databases">
        <authorList>
            <person name="Park J.-S."/>
        </authorList>
    </citation>
    <scope>NUCLEOTIDE SEQUENCE [LARGE SCALE GENOMIC DNA]</scope>
    <source>
        <strain evidence="2 3">2012CJ35-5</strain>
    </source>
</reference>
<feature type="transmembrane region" description="Helical" evidence="1">
    <location>
        <begin position="146"/>
        <end position="168"/>
    </location>
</feature>
<name>A0ABT0PNM4_9FLAO</name>
<sequence length="248" mass="27655">MNQSFNITRVFLFIKRDLLLLRGTITSSLAVAAILIFLFSIFNMIWDKQLTSEEFVGIFTLVFIPMGLLFSFALFREFSSPKTNHLYLALPVSTSERLLSKWITATLLYIVTISIIALAVGFIALLVGGILFGANLDPLALFSSSYWSIVGVYLFIQPIFMVGAMTFAKNRLVKTLLALGLLTLGFIVFHLILFGLLNGGFDVMPKNGMASVSFIGADFSTVGRWFYGLLFGPFMLVVAYFKMKEKEV</sequence>
<feature type="transmembrane region" description="Helical" evidence="1">
    <location>
        <begin position="55"/>
        <end position="75"/>
    </location>
</feature>
<comment type="caution">
    <text evidence="2">The sequence shown here is derived from an EMBL/GenBank/DDBJ whole genome shotgun (WGS) entry which is preliminary data.</text>
</comment>
<feature type="transmembrane region" description="Helical" evidence="1">
    <location>
        <begin position="175"/>
        <end position="197"/>
    </location>
</feature>
<feature type="transmembrane region" description="Helical" evidence="1">
    <location>
        <begin position="107"/>
        <end position="134"/>
    </location>
</feature>
<feature type="transmembrane region" description="Helical" evidence="1">
    <location>
        <begin position="20"/>
        <end position="43"/>
    </location>
</feature>
<evidence type="ECO:0000256" key="1">
    <source>
        <dbReference type="SAM" id="Phobius"/>
    </source>
</evidence>
<accession>A0ABT0PNM4</accession>
<dbReference type="EMBL" id="JAMFMA010000001">
    <property type="protein sequence ID" value="MCL6272995.1"/>
    <property type="molecule type" value="Genomic_DNA"/>
</dbReference>
<evidence type="ECO:0008006" key="4">
    <source>
        <dbReference type="Google" id="ProtNLM"/>
    </source>
</evidence>
<keyword evidence="1" id="KW-1133">Transmembrane helix</keyword>
<organism evidence="2 3">
    <name type="scientific">Flagellimonas spongiicola</name>
    <dbReference type="NCBI Taxonomy" id="2942208"/>
    <lineage>
        <taxon>Bacteria</taxon>
        <taxon>Pseudomonadati</taxon>
        <taxon>Bacteroidota</taxon>
        <taxon>Flavobacteriia</taxon>
        <taxon>Flavobacteriales</taxon>
        <taxon>Flavobacteriaceae</taxon>
        <taxon>Flagellimonas</taxon>
    </lineage>
</organism>
<evidence type="ECO:0000313" key="3">
    <source>
        <dbReference type="Proteomes" id="UP001203607"/>
    </source>
</evidence>
<proteinExistence type="predicted"/>
<feature type="transmembrane region" description="Helical" evidence="1">
    <location>
        <begin position="225"/>
        <end position="243"/>
    </location>
</feature>
<dbReference type="RefSeq" id="WP_249656173.1">
    <property type="nucleotide sequence ID" value="NZ_JAMFMA010000001.1"/>
</dbReference>
<keyword evidence="3" id="KW-1185">Reference proteome</keyword>
<gene>
    <name evidence="2" type="ORF">M3P19_03190</name>
</gene>
<keyword evidence="1" id="KW-0472">Membrane</keyword>
<keyword evidence="1" id="KW-0812">Transmembrane</keyword>
<protein>
    <recommendedName>
        <fullName evidence="4">ABC transporter permease</fullName>
    </recommendedName>
</protein>
<dbReference type="Proteomes" id="UP001203607">
    <property type="component" value="Unassembled WGS sequence"/>
</dbReference>
<evidence type="ECO:0000313" key="2">
    <source>
        <dbReference type="EMBL" id="MCL6272995.1"/>
    </source>
</evidence>